<proteinExistence type="predicted"/>
<dbReference type="SUPFAM" id="SSF48452">
    <property type="entry name" value="TPR-like"/>
    <property type="match status" value="1"/>
</dbReference>
<evidence type="ECO:0000313" key="3">
    <source>
        <dbReference type="EMBL" id="KAA0155522.1"/>
    </source>
</evidence>
<dbReference type="Proteomes" id="UP000325113">
    <property type="component" value="Unassembled WGS sequence"/>
</dbReference>
<comment type="caution">
    <text evidence="4">The sequence shown here is derived from an EMBL/GenBank/DDBJ whole genome shotgun (WGS) entry which is preliminary data.</text>
</comment>
<evidence type="ECO:0000313" key="7">
    <source>
        <dbReference type="Proteomes" id="UP000324907"/>
    </source>
</evidence>
<feature type="region of interest" description="Disordered" evidence="2">
    <location>
        <begin position="78"/>
        <end position="106"/>
    </location>
</feature>
<evidence type="ECO:0000256" key="1">
    <source>
        <dbReference type="ARBA" id="ARBA00022803"/>
    </source>
</evidence>
<dbReference type="EMBL" id="VLTL01000146">
    <property type="protein sequence ID" value="KAA0158484.1"/>
    <property type="molecule type" value="Genomic_DNA"/>
</dbReference>
<evidence type="ECO:0000313" key="4">
    <source>
        <dbReference type="EMBL" id="KAA0158484.1"/>
    </source>
</evidence>
<dbReference type="GO" id="GO:0101031">
    <property type="term" value="C:protein folding chaperone complex"/>
    <property type="evidence" value="ECO:0007669"/>
    <property type="project" value="TreeGrafter"/>
</dbReference>
<dbReference type="PANTHER" id="PTHR46423:SF1">
    <property type="entry name" value="RNA POLYMERASE II-ASSOCIATED PROTEIN 3"/>
    <property type="match status" value="1"/>
</dbReference>
<dbReference type="InterPro" id="IPR051966">
    <property type="entry name" value="RPAP3"/>
</dbReference>
<accession>A0A5A8D153</accession>
<sequence>MSAASMDAAFRARHSVMEQQQAVKEVLRWQQSVRTSTVPASAPPDSGTSSSTAKTGTAAAHTYDRGYAKWESFDADGAADEHVSARGGRGSEATLPEPRAPRTEVRTLQRQAVAESLADVERERGNIAYRNGEFERAEAAYSRAVAADSSLPAAWANRAMARIKTSDPAGAAADASQALQLLAWDESRGPGHASAPLAGKCLLRRGGSAMDGEFAGQIVQTLAKVVAGGDSAVLAKARRVKRGLLAAPMWSMTFDMLEEADRAALASVERALG</sequence>
<dbReference type="PANTHER" id="PTHR46423">
    <property type="entry name" value="RNA POLYMERASE II-ASSOCIATED PROTEIN 3"/>
    <property type="match status" value="1"/>
</dbReference>
<protein>
    <submittedName>
        <fullName evidence="4">Uncharacterized protein</fullName>
    </submittedName>
</protein>
<dbReference type="Proteomes" id="UP000322899">
    <property type="component" value="Unassembled WGS sequence"/>
</dbReference>
<feature type="compositionally biased region" description="Low complexity" evidence="2">
    <location>
        <begin position="46"/>
        <end position="58"/>
    </location>
</feature>
<dbReference type="EMBL" id="VLTO01000063">
    <property type="protein sequence ID" value="KAA0170153.1"/>
    <property type="molecule type" value="Genomic_DNA"/>
</dbReference>
<dbReference type="Proteomes" id="UP000324907">
    <property type="component" value="Unassembled WGS sequence"/>
</dbReference>
<dbReference type="OrthoDB" id="10492148at2759"/>
<reference evidence="6 7" key="1">
    <citation type="submission" date="2019-07" db="EMBL/GenBank/DDBJ databases">
        <title>Genomes of Cafeteria roenbergensis.</title>
        <authorList>
            <person name="Fischer M.G."/>
            <person name="Hackl T."/>
            <person name="Roman M."/>
        </authorList>
    </citation>
    <scope>NUCLEOTIDE SEQUENCE [LARGE SCALE GENOMIC DNA]</scope>
    <source>
        <strain evidence="3 8">Cflag</strain>
        <strain evidence="5 6">E4-10P</strain>
        <strain evidence="4 7">RCC970-E3</strain>
    </source>
</reference>
<evidence type="ECO:0000256" key="2">
    <source>
        <dbReference type="SAM" id="MobiDB-lite"/>
    </source>
</evidence>
<gene>
    <name evidence="5" type="ORF">FNF27_06745</name>
    <name evidence="4" type="ORF">FNF28_06187</name>
    <name evidence="3" type="ORF">FNF31_06061</name>
</gene>
<dbReference type="AlphaFoldDB" id="A0A5A8D153"/>
<feature type="region of interest" description="Disordered" evidence="2">
    <location>
        <begin position="31"/>
        <end position="58"/>
    </location>
</feature>
<dbReference type="InterPro" id="IPR019734">
    <property type="entry name" value="TPR_rpt"/>
</dbReference>
<keyword evidence="1" id="KW-0802">TPR repeat</keyword>
<evidence type="ECO:0000313" key="5">
    <source>
        <dbReference type="EMBL" id="KAA0170153.1"/>
    </source>
</evidence>
<dbReference type="EMBL" id="VLTM01000087">
    <property type="protein sequence ID" value="KAA0155522.1"/>
    <property type="molecule type" value="Genomic_DNA"/>
</dbReference>
<dbReference type="Gene3D" id="1.25.40.10">
    <property type="entry name" value="Tetratricopeptide repeat domain"/>
    <property type="match status" value="1"/>
</dbReference>
<organism evidence="4 7">
    <name type="scientific">Cafeteria roenbergensis</name>
    <name type="common">Marine flagellate</name>
    <dbReference type="NCBI Taxonomy" id="33653"/>
    <lineage>
        <taxon>Eukaryota</taxon>
        <taxon>Sar</taxon>
        <taxon>Stramenopiles</taxon>
        <taxon>Bigyra</taxon>
        <taxon>Opalozoa</taxon>
        <taxon>Bicosoecida</taxon>
        <taxon>Cafeteriaceae</taxon>
        <taxon>Cafeteria</taxon>
    </lineage>
</organism>
<dbReference type="InterPro" id="IPR011990">
    <property type="entry name" value="TPR-like_helical_dom_sf"/>
</dbReference>
<name>A0A5A8D153_CAFRO</name>
<dbReference type="SMART" id="SM00028">
    <property type="entry name" value="TPR"/>
    <property type="match status" value="2"/>
</dbReference>
<evidence type="ECO:0000313" key="6">
    <source>
        <dbReference type="Proteomes" id="UP000322899"/>
    </source>
</evidence>
<evidence type="ECO:0000313" key="8">
    <source>
        <dbReference type="Proteomes" id="UP000325113"/>
    </source>
</evidence>